<dbReference type="InterPro" id="IPR011989">
    <property type="entry name" value="ARM-like"/>
</dbReference>
<dbReference type="InParanoid" id="A0A2V0NVI6"/>
<dbReference type="Proteomes" id="UP000247498">
    <property type="component" value="Unassembled WGS sequence"/>
</dbReference>
<dbReference type="InterPro" id="IPR013878">
    <property type="entry name" value="Mo25"/>
</dbReference>
<feature type="compositionally biased region" description="Low complexity" evidence="2">
    <location>
        <begin position="301"/>
        <end position="345"/>
    </location>
</feature>
<sequence length="400" mass="43601">MPTFELFKLGLGDKPKPPSEVVPKVLAALQALNAAHDRAHERASEAVSRGFESMKFWLYGDDEHEPTKANVVALAEEVARTDFLEVLPARLPLLDFERRKDAAQVFGAVVRIRDGEDRCPGALFVQQHPSILETLFEGVVLASPILWDFFAQVEVANFEVASDAFSSFKDLLTRHKGAVAAFLSDSYAEFFDHFYGLLQSSNYVTRRQSLKLLGELLLDGINVRLMMRYVSDVRNLMLMMNLLKDSSRSIQFEAFHVFKVFVANPSKPQPIFKEEKAVIIKEISRLGRSDGGAGGGEDHQQQQQAEQQGQEQQQQQQQQQQQAEEQQRQAQQQLAGEQQPAAAGAYATDAGLPPQQLREKRPAGGDGGGSASGGSGGGSSGSGGGSSTGAPERADEAPAS</sequence>
<proteinExistence type="inferred from homology"/>
<organism evidence="3 4">
    <name type="scientific">Raphidocelis subcapitata</name>
    <dbReference type="NCBI Taxonomy" id="307507"/>
    <lineage>
        <taxon>Eukaryota</taxon>
        <taxon>Viridiplantae</taxon>
        <taxon>Chlorophyta</taxon>
        <taxon>core chlorophytes</taxon>
        <taxon>Chlorophyceae</taxon>
        <taxon>CS clade</taxon>
        <taxon>Sphaeropleales</taxon>
        <taxon>Selenastraceae</taxon>
        <taxon>Raphidocelis</taxon>
    </lineage>
</organism>
<dbReference type="SUPFAM" id="SSF48371">
    <property type="entry name" value="ARM repeat"/>
    <property type="match status" value="1"/>
</dbReference>
<feature type="compositionally biased region" description="Gly residues" evidence="2">
    <location>
        <begin position="364"/>
        <end position="387"/>
    </location>
</feature>
<dbReference type="PANTHER" id="PTHR10182:SF3">
    <property type="entry name" value="PROTEIN MO25"/>
    <property type="match status" value="1"/>
</dbReference>
<evidence type="ECO:0000313" key="4">
    <source>
        <dbReference type="Proteomes" id="UP000247498"/>
    </source>
</evidence>
<accession>A0A2V0NVI6</accession>
<feature type="region of interest" description="Disordered" evidence="2">
    <location>
        <begin position="287"/>
        <end position="400"/>
    </location>
</feature>
<reference evidence="3 4" key="1">
    <citation type="journal article" date="2018" name="Sci. Rep.">
        <title>Raphidocelis subcapitata (=Pseudokirchneriella subcapitata) provides an insight into genome evolution and environmental adaptations in the Sphaeropleales.</title>
        <authorList>
            <person name="Suzuki S."/>
            <person name="Yamaguchi H."/>
            <person name="Nakajima N."/>
            <person name="Kawachi M."/>
        </authorList>
    </citation>
    <scope>NUCLEOTIDE SEQUENCE [LARGE SCALE GENOMIC DNA]</scope>
    <source>
        <strain evidence="3 4">NIES-35</strain>
    </source>
</reference>
<evidence type="ECO:0000256" key="2">
    <source>
        <dbReference type="SAM" id="MobiDB-lite"/>
    </source>
</evidence>
<comment type="caution">
    <text evidence="3">The sequence shown here is derived from an EMBL/GenBank/DDBJ whole genome shotgun (WGS) entry which is preliminary data.</text>
</comment>
<dbReference type="FunCoup" id="A0A2V0NVI6">
    <property type="interactions" value="2215"/>
</dbReference>
<dbReference type="GO" id="GO:0035556">
    <property type="term" value="P:intracellular signal transduction"/>
    <property type="evidence" value="ECO:0007669"/>
    <property type="project" value="TreeGrafter"/>
</dbReference>
<dbReference type="PANTHER" id="PTHR10182">
    <property type="entry name" value="CALCIUM-BINDING PROTEIN 39-RELATED"/>
    <property type="match status" value="1"/>
</dbReference>
<dbReference type="InterPro" id="IPR016024">
    <property type="entry name" value="ARM-type_fold"/>
</dbReference>
<name>A0A2V0NVI6_9CHLO</name>
<dbReference type="AlphaFoldDB" id="A0A2V0NVI6"/>
<evidence type="ECO:0008006" key="5">
    <source>
        <dbReference type="Google" id="ProtNLM"/>
    </source>
</evidence>
<dbReference type="Gene3D" id="1.25.10.10">
    <property type="entry name" value="Leucine-rich Repeat Variant"/>
    <property type="match status" value="2"/>
</dbReference>
<dbReference type="OrthoDB" id="609103at2759"/>
<comment type="similarity">
    <text evidence="1">Belongs to the Mo25 family.</text>
</comment>
<keyword evidence="4" id="KW-1185">Reference proteome</keyword>
<dbReference type="STRING" id="307507.A0A2V0NVI6"/>
<gene>
    <name evidence="3" type="ORF">Rsub_03950</name>
</gene>
<protein>
    <recommendedName>
        <fullName evidence="5">Calcium-binding protein</fullName>
    </recommendedName>
</protein>
<dbReference type="GO" id="GO:0043539">
    <property type="term" value="F:protein serine/threonine kinase activator activity"/>
    <property type="evidence" value="ECO:0007669"/>
    <property type="project" value="TreeGrafter"/>
</dbReference>
<evidence type="ECO:0000313" key="3">
    <source>
        <dbReference type="EMBL" id="GBF91646.1"/>
    </source>
</evidence>
<dbReference type="EMBL" id="BDRX01000026">
    <property type="protein sequence ID" value="GBF91646.1"/>
    <property type="molecule type" value="Genomic_DNA"/>
</dbReference>
<evidence type="ECO:0000256" key="1">
    <source>
        <dbReference type="ARBA" id="ARBA00011012"/>
    </source>
</evidence>
<dbReference type="Pfam" id="PF08569">
    <property type="entry name" value="Mo25"/>
    <property type="match status" value="2"/>
</dbReference>